<dbReference type="Pfam" id="PF00176">
    <property type="entry name" value="SNF2-rel_dom"/>
    <property type="match status" value="1"/>
</dbReference>
<evidence type="ECO:0000259" key="4">
    <source>
        <dbReference type="PROSITE" id="PS51194"/>
    </source>
</evidence>
<dbReference type="InterPro" id="IPR049730">
    <property type="entry name" value="SNF2/RAD54-like_C"/>
</dbReference>
<dbReference type="Gene3D" id="3.40.50.300">
    <property type="entry name" value="P-loop containing nucleotide triphosphate hydrolases"/>
    <property type="match status" value="1"/>
</dbReference>
<evidence type="ECO:0000256" key="1">
    <source>
        <dbReference type="ARBA" id="ARBA00022801"/>
    </source>
</evidence>
<organism evidence="5 6">
    <name type="scientific">Aplysia californica</name>
    <name type="common">California sea hare</name>
    <dbReference type="NCBI Taxonomy" id="6500"/>
    <lineage>
        <taxon>Eukaryota</taxon>
        <taxon>Metazoa</taxon>
        <taxon>Spiralia</taxon>
        <taxon>Lophotrochozoa</taxon>
        <taxon>Mollusca</taxon>
        <taxon>Gastropoda</taxon>
        <taxon>Heterobranchia</taxon>
        <taxon>Euthyneura</taxon>
        <taxon>Tectipleura</taxon>
        <taxon>Aplysiida</taxon>
        <taxon>Aplysioidea</taxon>
        <taxon>Aplysiidae</taxon>
        <taxon>Aplysia</taxon>
    </lineage>
</organism>
<evidence type="ECO:0000313" key="6">
    <source>
        <dbReference type="RefSeq" id="XP_035824752.1"/>
    </source>
</evidence>
<keyword evidence="6" id="KW-0067">ATP-binding</keyword>
<feature type="region of interest" description="Disordered" evidence="2">
    <location>
        <begin position="1"/>
        <end position="29"/>
    </location>
</feature>
<keyword evidence="6" id="KW-0347">Helicase</keyword>
<dbReference type="SMART" id="SM00487">
    <property type="entry name" value="DEXDc"/>
    <property type="match status" value="1"/>
</dbReference>
<dbReference type="InterPro" id="IPR000330">
    <property type="entry name" value="SNF2_N"/>
</dbReference>
<dbReference type="CDD" id="cd18793">
    <property type="entry name" value="SF2_C_SNF"/>
    <property type="match status" value="1"/>
</dbReference>
<dbReference type="GO" id="GO:0004386">
    <property type="term" value="F:helicase activity"/>
    <property type="evidence" value="ECO:0007669"/>
    <property type="project" value="UniProtKB-KW"/>
</dbReference>
<dbReference type="InterPro" id="IPR038718">
    <property type="entry name" value="SNF2-like_sf"/>
</dbReference>
<name>A0ABM1VQR0_APLCA</name>
<keyword evidence="1" id="KW-0378">Hydrolase</keyword>
<feature type="region of interest" description="Disordered" evidence="2">
    <location>
        <begin position="587"/>
        <end position="626"/>
    </location>
</feature>
<feature type="region of interest" description="Disordered" evidence="2">
    <location>
        <begin position="926"/>
        <end position="995"/>
    </location>
</feature>
<dbReference type="SUPFAM" id="SSF52540">
    <property type="entry name" value="P-loop containing nucleoside triphosphate hydrolases"/>
    <property type="match status" value="2"/>
</dbReference>
<keyword evidence="5" id="KW-1185">Reference proteome</keyword>
<proteinExistence type="predicted"/>
<dbReference type="InterPro" id="IPR014001">
    <property type="entry name" value="Helicase_ATP-bd"/>
</dbReference>
<dbReference type="GeneID" id="101861196"/>
<feature type="region of interest" description="Disordered" evidence="2">
    <location>
        <begin position="148"/>
        <end position="262"/>
    </location>
</feature>
<feature type="compositionally biased region" description="Low complexity" evidence="2">
    <location>
        <begin position="979"/>
        <end position="989"/>
    </location>
</feature>
<dbReference type="PROSITE" id="PS51192">
    <property type="entry name" value="HELICASE_ATP_BIND_1"/>
    <property type="match status" value="1"/>
</dbReference>
<feature type="region of interest" description="Disordered" evidence="2">
    <location>
        <begin position="96"/>
        <end position="122"/>
    </location>
</feature>
<evidence type="ECO:0000313" key="5">
    <source>
        <dbReference type="Proteomes" id="UP000694888"/>
    </source>
</evidence>
<dbReference type="PROSITE" id="PS51194">
    <property type="entry name" value="HELICASE_CTER"/>
    <property type="match status" value="1"/>
</dbReference>
<dbReference type="Pfam" id="PF00271">
    <property type="entry name" value="Helicase_C"/>
    <property type="match status" value="1"/>
</dbReference>
<protein>
    <submittedName>
        <fullName evidence="6">Lymphocyte-specific helicase isoform X1</fullName>
    </submittedName>
</protein>
<sequence>MFYETNNMSSQSQSPQVLVGENSPAKLDDSEAAAVIPSEEAACASFFDGTATDACLGRCSSPAASNTSNEESVDNFSAAVDPSKVITDEMLEEEKRLYSNGVKEEEKRQEENEKLLDEITDDSREKRYERLKYLLSKSTLYTEYLVGRIKKQKEEEEKRREKILKRKQKKEEEKAKLQAEQSKQAEGASPKSTRAGKRKQDVVENESPSSNPKNKRQKKSGSSTPQMKSPDGSEKEQQEDPESPVQSAESGDSKEEMDEEPQLLEKASTFGVLEEEGNEVRKINGELVPFLQPKLMEGGVLRQYQVEGYSWLKVLYENGVNGILADEMGLGKTVQCVAILSHLVYMGIPGPFLVCAPLSTIPNWFAEFQRFAPKVPTVLYHGDKDRRAHLCKRIFRKHEVREGVKVQPVVITSYEIAMIDRKYLSNHEWKYLIVDEGHRIKNTHCRLIRELRMYRSTHRLLLTGTPLQNSLAELWSLLNFLLPEIFDDLGSFEAWFDVRCMNDADSDERIVRQEQGANILGMLHQILSPFMLRRLKSDVDLCIPPKKEVLVYAPLTPEQKEYYEALVNRTIFSMIEEKNKVEEKVELTATGRPKRRSSKKIDYNMMMESDADKKRNEREDKGEGRRRWKRLEEEELDLECWVQAVCDQRNSDSDSSRSGKQKTSQVTIKMRSVMMQLRKCCNHPYLLEHPLDPSTGDLALTEGVVKTSGKMLVLDKMLKELKKRGHRVLIFSQMTRMLDLIEDFCQLRGYGFCRLDGSTNVDDRRDSMNVFNGSGSEEKFLFLLSTRAGGLGINLTGADTVIIYDSDWNPQCDLQAQDRCHRIGQTKPVVVYRFVTANTIDQKIIERAAAKRKLEKMIIHKGKFKSGNFMTKAKPISPEELRDLLKSKDHEREVSSGNFTISQAEMNSLLDRSDLYAKWAEVRGEKPDVAKEKTSSPSTGRTSKSKKCQSEQAKSSKSPEESGLFKVVEVEEEEGSSGAGNDAGSSCSNDVKLQE</sequence>
<gene>
    <name evidence="6" type="primary">LOC101861196</name>
</gene>
<reference evidence="6" key="1">
    <citation type="submission" date="2025-08" db="UniProtKB">
        <authorList>
            <consortium name="RefSeq"/>
        </authorList>
    </citation>
    <scope>IDENTIFICATION</scope>
</reference>
<dbReference type="InterPro" id="IPR001650">
    <property type="entry name" value="Helicase_C-like"/>
</dbReference>
<dbReference type="Proteomes" id="UP000694888">
    <property type="component" value="Unplaced"/>
</dbReference>
<dbReference type="SMART" id="SM00490">
    <property type="entry name" value="HELICc"/>
    <property type="match status" value="1"/>
</dbReference>
<evidence type="ECO:0000259" key="3">
    <source>
        <dbReference type="PROSITE" id="PS51192"/>
    </source>
</evidence>
<feature type="compositionally biased region" description="Polar residues" evidence="2">
    <location>
        <begin position="1"/>
        <end position="16"/>
    </location>
</feature>
<feature type="compositionally biased region" description="Basic and acidic residues" evidence="2">
    <location>
        <begin position="610"/>
        <end position="625"/>
    </location>
</feature>
<dbReference type="PANTHER" id="PTHR47161:SF1">
    <property type="entry name" value="LYMPHOID-SPECIFIC HELICASE"/>
    <property type="match status" value="1"/>
</dbReference>
<dbReference type="Gene3D" id="3.40.50.10810">
    <property type="entry name" value="Tandem AAA-ATPase domain"/>
    <property type="match status" value="1"/>
</dbReference>
<dbReference type="InterPro" id="IPR027417">
    <property type="entry name" value="P-loop_NTPase"/>
</dbReference>
<evidence type="ECO:0000256" key="2">
    <source>
        <dbReference type="SAM" id="MobiDB-lite"/>
    </source>
</evidence>
<feature type="domain" description="Helicase C-terminal" evidence="4">
    <location>
        <begin position="713"/>
        <end position="882"/>
    </location>
</feature>
<feature type="domain" description="Helicase ATP-binding" evidence="3">
    <location>
        <begin position="313"/>
        <end position="484"/>
    </location>
</feature>
<accession>A0ABM1VQR0</accession>
<dbReference type="PANTHER" id="PTHR47161">
    <property type="entry name" value="LYMPHOID-SPECIFIC HELICASE"/>
    <property type="match status" value="1"/>
</dbReference>
<feature type="region of interest" description="Disordered" evidence="2">
    <location>
        <begin position="60"/>
        <end position="80"/>
    </location>
</feature>
<keyword evidence="6" id="KW-0547">Nucleotide-binding</keyword>
<dbReference type="RefSeq" id="XP_035824752.1">
    <property type="nucleotide sequence ID" value="XM_035968859.1"/>
</dbReference>